<feature type="domain" description="HTH tetR-type" evidence="6">
    <location>
        <begin position="10"/>
        <end position="70"/>
    </location>
</feature>
<keyword evidence="3 5" id="KW-0238">DNA-binding</keyword>
<dbReference type="RefSeq" id="WP_272752983.1">
    <property type="nucleotide sequence ID" value="NZ_JAQQLF010000025.1"/>
</dbReference>
<dbReference type="InterPro" id="IPR009057">
    <property type="entry name" value="Homeodomain-like_sf"/>
</dbReference>
<dbReference type="Proteomes" id="UP001219956">
    <property type="component" value="Unassembled WGS sequence"/>
</dbReference>
<keyword evidence="4" id="KW-0804">Transcription</keyword>
<dbReference type="Pfam" id="PF08361">
    <property type="entry name" value="TetR_C_2"/>
    <property type="match status" value="1"/>
</dbReference>
<evidence type="ECO:0000256" key="4">
    <source>
        <dbReference type="ARBA" id="ARBA00023163"/>
    </source>
</evidence>
<dbReference type="PRINTS" id="PR00455">
    <property type="entry name" value="HTHTETR"/>
</dbReference>
<dbReference type="PROSITE" id="PS01081">
    <property type="entry name" value="HTH_TETR_1"/>
    <property type="match status" value="1"/>
</dbReference>
<dbReference type="InterPro" id="IPR036271">
    <property type="entry name" value="Tet_transcr_reg_TetR-rel_C_sf"/>
</dbReference>
<dbReference type="InterPro" id="IPR001647">
    <property type="entry name" value="HTH_TetR"/>
</dbReference>
<dbReference type="PROSITE" id="PS50977">
    <property type="entry name" value="HTH_TETR_2"/>
    <property type="match status" value="1"/>
</dbReference>
<dbReference type="InterPro" id="IPR050109">
    <property type="entry name" value="HTH-type_TetR-like_transc_reg"/>
</dbReference>
<evidence type="ECO:0000313" key="8">
    <source>
        <dbReference type="Proteomes" id="UP001219956"/>
    </source>
</evidence>
<dbReference type="Gene3D" id="1.10.357.10">
    <property type="entry name" value="Tetracycline Repressor, domain 2"/>
    <property type="match status" value="1"/>
</dbReference>
<dbReference type="InterPro" id="IPR013572">
    <property type="entry name" value="Tscrpt_reg_MAATS_C"/>
</dbReference>
<dbReference type="SUPFAM" id="SSF46689">
    <property type="entry name" value="Homeodomain-like"/>
    <property type="match status" value="1"/>
</dbReference>
<accession>A0ABT5J323</accession>
<evidence type="ECO:0000259" key="6">
    <source>
        <dbReference type="PROSITE" id="PS50977"/>
    </source>
</evidence>
<protein>
    <submittedName>
        <fullName evidence="7">TetR family transcriptional regulator</fullName>
    </submittedName>
</protein>
<evidence type="ECO:0000256" key="2">
    <source>
        <dbReference type="ARBA" id="ARBA00023015"/>
    </source>
</evidence>
<keyword evidence="1" id="KW-0678">Repressor</keyword>
<dbReference type="PANTHER" id="PTHR30055:SF240">
    <property type="entry name" value="HTH-TYPE TRANSCRIPTIONAL REGULATOR ACRR"/>
    <property type="match status" value="1"/>
</dbReference>
<dbReference type="EMBL" id="JAQQLF010000025">
    <property type="protein sequence ID" value="MDC7718758.1"/>
    <property type="molecule type" value="Genomic_DNA"/>
</dbReference>
<keyword evidence="8" id="KW-1185">Reference proteome</keyword>
<evidence type="ECO:0000256" key="3">
    <source>
        <dbReference type="ARBA" id="ARBA00023125"/>
    </source>
</evidence>
<keyword evidence="2" id="KW-0805">Transcription regulation</keyword>
<proteinExistence type="predicted"/>
<reference evidence="7 8" key="1">
    <citation type="submission" date="2023-01" db="EMBL/GenBank/DDBJ databases">
        <title>Novel species of the genus Vogesella isolated from rivers.</title>
        <authorList>
            <person name="Lu H."/>
        </authorList>
    </citation>
    <scope>NUCLEOTIDE SEQUENCE [LARGE SCALE GENOMIC DNA]</scope>
    <source>
        <strain evidence="7 8">DC21W</strain>
    </source>
</reference>
<dbReference type="PANTHER" id="PTHR30055">
    <property type="entry name" value="HTH-TYPE TRANSCRIPTIONAL REGULATOR RUTR"/>
    <property type="match status" value="1"/>
</dbReference>
<dbReference type="SUPFAM" id="SSF48498">
    <property type="entry name" value="Tetracyclin repressor-like, C-terminal domain"/>
    <property type="match status" value="1"/>
</dbReference>
<feature type="DNA-binding region" description="H-T-H motif" evidence="5">
    <location>
        <begin position="33"/>
        <end position="52"/>
    </location>
</feature>
<evidence type="ECO:0000313" key="7">
    <source>
        <dbReference type="EMBL" id="MDC7718758.1"/>
    </source>
</evidence>
<organism evidence="7 8">
    <name type="scientific">Vogesella aquatica</name>
    <dbReference type="NCBI Taxonomy" id="2984206"/>
    <lineage>
        <taxon>Bacteria</taxon>
        <taxon>Pseudomonadati</taxon>
        <taxon>Pseudomonadota</taxon>
        <taxon>Betaproteobacteria</taxon>
        <taxon>Neisseriales</taxon>
        <taxon>Chromobacteriaceae</taxon>
        <taxon>Vogesella</taxon>
    </lineage>
</organism>
<comment type="caution">
    <text evidence="7">The sequence shown here is derived from an EMBL/GenBank/DDBJ whole genome shotgun (WGS) entry which is preliminary data.</text>
</comment>
<evidence type="ECO:0000256" key="5">
    <source>
        <dbReference type="PROSITE-ProRule" id="PRU00335"/>
    </source>
</evidence>
<sequence length="215" mass="24132">MARRTREEAEQTRQLLLDTAEKVFWEQGVAATSLTDIAAAAGLTRGAIYWHFANKLDLFNALCDRIVPALEIIDGILLDTHYNPAARLWRHVHAMFDLLYHDQRMRRICAIHHIGCEQVGEMAPLLLEQLSWTQEKEAQLTRVLEEAGQQGLLRPGVVPTLAAIGLHSLYGGLCHSWMIAIENDTIHRHLSAMLSPYFVGVFQDDCWLQGAAPAA</sequence>
<evidence type="ECO:0000256" key="1">
    <source>
        <dbReference type="ARBA" id="ARBA00022491"/>
    </source>
</evidence>
<name>A0ABT5J323_9NEIS</name>
<dbReference type="Pfam" id="PF00440">
    <property type="entry name" value="TetR_N"/>
    <property type="match status" value="1"/>
</dbReference>
<gene>
    <name evidence="7" type="ORF">PQU95_16280</name>
</gene>
<dbReference type="InterPro" id="IPR023772">
    <property type="entry name" value="DNA-bd_HTH_TetR-type_CS"/>
</dbReference>